<dbReference type="PANTHER" id="PTHR43478:SF1">
    <property type="entry name" value="NA+_H+ ANTIPORTER NHAC-LIKE C-TERMINAL DOMAIN-CONTAINING PROTEIN"/>
    <property type="match status" value="1"/>
</dbReference>
<feature type="domain" description="Na+/H+ antiporter NhaC-like C-terminal" evidence="7">
    <location>
        <begin position="23"/>
        <end position="128"/>
    </location>
</feature>
<dbReference type="AlphaFoldDB" id="K1TF30"/>
<dbReference type="Pfam" id="PF03553">
    <property type="entry name" value="Na_H_antiporter"/>
    <property type="match status" value="1"/>
</dbReference>
<evidence type="ECO:0000256" key="5">
    <source>
        <dbReference type="ARBA" id="ARBA00023136"/>
    </source>
</evidence>
<feature type="transmembrane region" description="Helical" evidence="6">
    <location>
        <begin position="111"/>
        <end position="129"/>
    </location>
</feature>
<feature type="transmembrane region" description="Helical" evidence="6">
    <location>
        <begin position="20"/>
        <end position="39"/>
    </location>
</feature>
<accession>K1TF30</accession>
<keyword evidence="3 6" id="KW-0812">Transmembrane</keyword>
<evidence type="ECO:0000259" key="7">
    <source>
        <dbReference type="Pfam" id="PF03553"/>
    </source>
</evidence>
<dbReference type="GO" id="GO:0005886">
    <property type="term" value="C:plasma membrane"/>
    <property type="evidence" value="ECO:0007669"/>
    <property type="project" value="UniProtKB-SubCell"/>
</dbReference>
<dbReference type="EMBL" id="AJWZ01002147">
    <property type="protein sequence ID" value="EKC71757.1"/>
    <property type="molecule type" value="Genomic_DNA"/>
</dbReference>
<keyword evidence="2" id="KW-1003">Cell membrane</keyword>
<evidence type="ECO:0000256" key="3">
    <source>
        <dbReference type="ARBA" id="ARBA00022692"/>
    </source>
</evidence>
<evidence type="ECO:0000256" key="1">
    <source>
        <dbReference type="ARBA" id="ARBA00004651"/>
    </source>
</evidence>
<evidence type="ECO:0000313" key="8">
    <source>
        <dbReference type="EMBL" id="EKC71757.1"/>
    </source>
</evidence>
<dbReference type="InterPro" id="IPR018461">
    <property type="entry name" value="Na/H_Antiport_NhaC-like_C"/>
</dbReference>
<name>K1TF30_9ZZZZ</name>
<comment type="caution">
    <text evidence="8">The sequence shown here is derived from an EMBL/GenBank/DDBJ whole genome shotgun (WGS) entry which is preliminary data.</text>
</comment>
<gene>
    <name evidence="8" type="ORF">OBE_03234</name>
</gene>
<sequence>MTGLLGGKYFVASVMNSAAGSLFSFLPAIIFLVAGVLSFSTGTSWGTFGILLPIVTYVFDPSSSLFIIGVSACLAGAVFGDHCSPISDTTIMASAGAMCNHVNHVSTQLPYAGTVGIICFVNYILAGFIQ</sequence>
<evidence type="ECO:0000256" key="2">
    <source>
        <dbReference type="ARBA" id="ARBA00022475"/>
    </source>
</evidence>
<reference evidence="8" key="1">
    <citation type="journal article" date="2013" name="Environ. Microbiol.">
        <title>Microbiota from the distal guts of lean and obese adolescents exhibit partial functional redundancy besides clear differences in community structure.</title>
        <authorList>
            <person name="Ferrer M."/>
            <person name="Ruiz A."/>
            <person name="Lanza F."/>
            <person name="Haange S.B."/>
            <person name="Oberbach A."/>
            <person name="Till H."/>
            <person name="Bargiela R."/>
            <person name="Campoy C."/>
            <person name="Segura M.T."/>
            <person name="Richter M."/>
            <person name="von Bergen M."/>
            <person name="Seifert J."/>
            <person name="Suarez A."/>
        </authorList>
    </citation>
    <scope>NUCLEOTIDE SEQUENCE</scope>
</reference>
<evidence type="ECO:0000256" key="6">
    <source>
        <dbReference type="SAM" id="Phobius"/>
    </source>
</evidence>
<proteinExistence type="predicted"/>
<dbReference type="PANTHER" id="PTHR43478">
    <property type="entry name" value="NA+/H+ ANTIPORTER-RELATED"/>
    <property type="match status" value="1"/>
</dbReference>
<organism evidence="8">
    <name type="scientific">human gut metagenome</name>
    <dbReference type="NCBI Taxonomy" id="408170"/>
    <lineage>
        <taxon>unclassified sequences</taxon>
        <taxon>metagenomes</taxon>
        <taxon>organismal metagenomes</taxon>
    </lineage>
</organism>
<protein>
    <submittedName>
        <fullName evidence="8">Na+/H+ antiporter family protein</fullName>
    </submittedName>
</protein>
<evidence type="ECO:0000256" key="4">
    <source>
        <dbReference type="ARBA" id="ARBA00022989"/>
    </source>
</evidence>
<keyword evidence="4 6" id="KW-1133">Transmembrane helix</keyword>
<feature type="transmembrane region" description="Helical" evidence="6">
    <location>
        <begin position="51"/>
        <end position="79"/>
    </location>
</feature>
<comment type="subcellular location">
    <subcellularLocation>
        <location evidence="1">Cell membrane</location>
        <topology evidence="1">Multi-pass membrane protein</topology>
    </subcellularLocation>
</comment>
<keyword evidence="5 6" id="KW-0472">Membrane</keyword>